<sequence>MRILYLLDLVGVAVFAISGTLAAGRAGLDLLGVLVIAAVTAIGGGTLRDLLLDRHPIFWVRDPRYLYVIGTTALLTVACARWGSLPYHDVLLVADALGLALFALTGAELAEEAEHPAVIVVLTGTMTGVAGGVVRDVLTAQVPLILRGDIYASAAIVGIALYLMLHRLGVPRAFAFAAGFLTVAGLRLASVTWGLQLPTFELRG</sequence>
<feature type="transmembrane region" description="Helical" evidence="7">
    <location>
        <begin position="117"/>
        <end position="138"/>
    </location>
</feature>
<name>A0ABV9QYS0_9GAMM</name>
<feature type="transmembrane region" description="Helical" evidence="7">
    <location>
        <begin position="32"/>
        <end position="52"/>
    </location>
</feature>
<evidence type="ECO:0000256" key="5">
    <source>
        <dbReference type="ARBA" id="ARBA00022989"/>
    </source>
</evidence>
<protein>
    <submittedName>
        <fullName evidence="9">Trimeric intracellular cation channel family protein</fullName>
    </submittedName>
</protein>
<dbReference type="Proteomes" id="UP001595886">
    <property type="component" value="Unassembled WGS sequence"/>
</dbReference>
<evidence type="ECO:0000256" key="3">
    <source>
        <dbReference type="ARBA" id="ARBA00022475"/>
    </source>
</evidence>
<dbReference type="PANTHER" id="PTHR30506">
    <property type="entry name" value="INNER MEMBRANE PROTEIN"/>
    <property type="match status" value="1"/>
</dbReference>
<evidence type="ECO:0000259" key="8">
    <source>
        <dbReference type="Pfam" id="PF03458"/>
    </source>
</evidence>
<keyword evidence="3" id="KW-1003">Cell membrane</keyword>
<evidence type="ECO:0000313" key="9">
    <source>
        <dbReference type="EMBL" id="MFC4822505.1"/>
    </source>
</evidence>
<feature type="transmembrane region" description="Helical" evidence="7">
    <location>
        <begin position="174"/>
        <end position="195"/>
    </location>
</feature>
<keyword evidence="10" id="KW-1185">Reference proteome</keyword>
<evidence type="ECO:0000256" key="7">
    <source>
        <dbReference type="SAM" id="Phobius"/>
    </source>
</evidence>
<evidence type="ECO:0000256" key="6">
    <source>
        <dbReference type="ARBA" id="ARBA00023136"/>
    </source>
</evidence>
<keyword evidence="6 7" id="KW-0472">Membrane</keyword>
<evidence type="ECO:0000256" key="2">
    <source>
        <dbReference type="ARBA" id="ARBA00008193"/>
    </source>
</evidence>
<feature type="transmembrane region" description="Helical" evidence="7">
    <location>
        <begin position="144"/>
        <end position="165"/>
    </location>
</feature>
<comment type="similarity">
    <text evidence="2">Belongs to the UPF0126 family.</text>
</comment>
<accession>A0ABV9QYS0</accession>
<dbReference type="InterPro" id="IPR005115">
    <property type="entry name" value="Gly_transporter"/>
</dbReference>
<evidence type="ECO:0000256" key="4">
    <source>
        <dbReference type="ARBA" id="ARBA00022692"/>
    </source>
</evidence>
<feature type="transmembrane region" description="Helical" evidence="7">
    <location>
        <begin position="64"/>
        <end position="84"/>
    </location>
</feature>
<dbReference type="RefSeq" id="WP_380022836.1">
    <property type="nucleotide sequence ID" value="NZ_JBHSHD010000017.1"/>
</dbReference>
<reference evidence="10" key="1">
    <citation type="journal article" date="2019" name="Int. J. Syst. Evol. Microbiol.">
        <title>The Global Catalogue of Microorganisms (GCM) 10K type strain sequencing project: providing services to taxonomists for standard genome sequencing and annotation.</title>
        <authorList>
            <consortium name="The Broad Institute Genomics Platform"/>
            <consortium name="The Broad Institute Genome Sequencing Center for Infectious Disease"/>
            <person name="Wu L."/>
            <person name="Ma J."/>
        </authorList>
    </citation>
    <scope>NUCLEOTIDE SEQUENCE [LARGE SCALE GENOMIC DNA]</scope>
    <source>
        <strain evidence="10">CCUG 30340</strain>
    </source>
</reference>
<organism evidence="9 10">
    <name type="scientific">Dokdonella ginsengisoli</name>
    <dbReference type="NCBI Taxonomy" id="363846"/>
    <lineage>
        <taxon>Bacteria</taxon>
        <taxon>Pseudomonadati</taxon>
        <taxon>Pseudomonadota</taxon>
        <taxon>Gammaproteobacteria</taxon>
        <taxon>Lysobacterales</taxon>
        <taxon>Rhodanobacteraceae</taxon>
        <taxon>Dokdonella</taxon>
    </lineage>
</organism>
<keyword evidence="4 7" id="KW-0812">Transmembrane</keyword>
<dbReference type="Pfam" id="PF03458">
    <property type="entry name" value="Gly_transporter"/>
    <property type="match status" value="2"/>
</dbReference>
<evidence type="ECO:0000256" key="1">
    <source>
        <dbReference type="ARBA" id="ARBA00004651"/>
    </source>
</evidence>
<feature type="domain" description="Glycine transporter" evidence="8">
    <location>
        <begin position="93"/>
        <end position="166"/>
    </location>
</feature>
<proteinExistence type="inferred from homology"/>
<keyword evidence="5 7" id="KW-1133">Transmembrane helix</keyword>
<feature type="transmembrane region" description="Helical" evidence="7">
    <location>
        <begin position="90"/>
        <end position="110"/>
    </location>
</feature>
<comment type="subcellular location">
    <subcellularLocation>
        <location evidence="1">Cell membrane</location>
        <topology evidence="1">Multi-pass membrane protein</topology>
    </subcellularLocation>
</comment>
<dbReference type="PANTHER" id="PTHR30506:SF3">
    <property type="entry name" value="UPF0126 INNER MEMBRANE PROTEIN YADS-RELATED"/>
    <property type="match status" value="1"/>
</dbReference>
<comment type="caution">
    <text evidence="9">The sequence shown here is derived from an EMBL/GenBank/DDBJ whole genome shotgun (WGS) entry which is preliminary data.</text>
</comment>
<evidence type="ECO:0000313" key="10">
    <source>
        <dbReference type="Proteomes" id="UP001595886"/>
    </source>
</evidence>
<gene>
    <name evidence="9" type="ORF">ACFO6Q_19455</name>
</gene>
<dbReference type="EMBL" id="JBHSHD010000017">
    <property type="protein sequence ID" value="MFC4822505.1"/>
    <property type="molecule type" value="Genomic_DNA"/>
</dbReference>
<feature type="domain" description="Glycine transporter" evidence="8">
    <location>
        <begin position="6"/>
        <end position="80"/>
    </location>
</feature>